<proteinExistence type="predicted"/>
<feature type="compositionally biased region" description="Basic and acidic residues" evidence="1">
    <location>
        <begin position="76"/>
        <end position="96"/>
    </location>
</feature>
<feature type="non-terminal residue" evidence="2">
    <location>
        <position position="96"/>
    </location>
</feature>
<feature type="non-terminal residue" evidence="2">
    <location>
        <position position="1"/>
    </location>
</feature>
<keyword evidence="3" id="KW-1185">Reference proteome</keyword>
<gene>
    <name evidence="2" type="ORF">LYPA_23C015686</name>
</gene>
<protein>
    <submittedName>
        <fullName evidence="2">Uncharacterized protein</fullName>
    </submittedName>
</protein>
<evidence type="ECO:0000313" key="2">
    <source>
        <dbReference type="EMBL" id="VFV42891.1"/>
    </source>
</evidence>
<accession>A0A485P8L1</accession>
<sequence>PSPRLLRGETQPRVKARVVLEAEERLQGHLHAVSGGTERHVPGFRMPRGLASLQWGGPRPLWAAGQARGPTAVGNSDHRVIGAWKEDPSRTRPVEQ</sequence>
<organism evidence="2 3">
    <name type="scientific">Lynx pardinus</name>
    <name type="common">Iberian lynx</name>
    <name type="synonym">Felis pardina</name>
    <dbReference type="NCBI Taxonomy" id="191816"/>
    <lineage>
        <taxon>Eukaryota</taxon>
        <taxon>Metazoa</taxon>
        <taxon>Chordata</taxon>
        <taxon>Craniata</taxon>
        <taxon>Vertebrata</taxon>
        <taxon>Euteleostomi</taxon>
        <taxon>Mammalia</taxon>
        <taxon>Eutheria</taxon>
        <taxon>Laurasiatheria</taxon>
        <taxon>Carnivora</taxon>
        <taxon>Feliformia</taxon>
        <taxon>Felidae</taxon>
        <taxon>Felinae</taxon>
        <taxon>Lynx</taxon>
    </lineage>
</organism>
<reference evidence="2 3" key="1">
    <citation type="submission" date="2019-01" db="EMBL/GenBank/DDBJ databases">
        <authorList>
            <person name="Alioto T."/>
            <person name="Alioto T."/>
        </authorList>
    </citation>
    <scope>NUCLEOTIDE SEQUENCE [LARGE SCALE GENOMIC DNA]</scope>
</reference>
<dbReference type="EMBL" id="CAAGRJ010032740">
    <property type="protein sequence ID" value="VFV42891.1"/>
    <property type="molecule type" value="Genomic_DNA"/>
</dbReference>
<evidence type="ECO:0000313" key="3">
    <source>
        <dbReference type="Proteomes" id="UP000386466"/>
    </source>
</evidence>
<feature type="region of interest" description="Disordered" evidence="1">
    <location>
        <begin position="67"/>
        <end position="96"/>
    </location>
</feature>
<evidence type="ECO:0000256" key="1">
    <source>
        <dbReference type="SAM" id="MobiDB-lite"/>
    </source>
</evidence>
<name>A0A485P8L1_LYNPA</name>
<dbReference type="AlphaFoldDB" id="A0A485P8L1"/>
<dbReference type="Proteomes" id="UP000386466">
    <property type="component" value="Unassembled WGS sequence"/>
</dbReference>